<evidence type="ECO:0000313" key="2">
    <source>
        <dbReference type="EMBL" id="CAG9332953.1"/>
    </source>
</evidence>
<dbReference type="PANTHER" id="PTHR35381">
    <property type="entry name" value="EF-HAND DOMAIN-CONTAINING PROTEIN"/>
    <property type="match status" value="1"/>
</dbReference>
<name>A0AAU9K5H0_9CILI</name>
<gene>
    <name evidence="2" type="ORF">BSTOLATCC_MIC57774</name>
</gene>
<protein>
    <submittedName>
        <fullName evidence="2">Uncharacterized protein</fullName>
    </submittedName>
</protein>
<dbReference type="AlphaFoldDB" id="A0AAU9K5H0"/>
<dbReference type="EMBL" id="CAJZBQ010000056">
    <property type="protein sequence ID" value="CAG9332953.1"/>
    <property type="molecule type" value="Genomic_DNA"/>
</dbReference>
<dbReference type="PANTHER" id="PTHR35381:SF1">
    <property type="entry name" value="EF-HAND DOMAIN-CONTAINING PROTEIN"/>
    <property type="match status" value="1"/>
</dbReference>
<sequence length="611" mass="72199">MDFETFNTDDLLRDIGLLSPKDQKSNPIALSETLNLDTLPSTNSKGAELLIVSIDIGNGSKDNIIVHENDNISLLVKNFSTKHNLTQETEAGLIAQIKSNLYTKETETKQQISRKDYAKQWSEELDKRLFRPPSNHPSICEQSRKIMQKKIVPNVYERLHNDSLKNKIKQISSQENTVKTRPESTERSGRSIERSGRNNSCERLYNQGMLSKQKAANQREKIKLQREEELNKALTFHPEINKLSKSIVRDYKKPEDSFYLHEKHKHEFIEKAKGEKLSREQEFCTFNPELNQMTEKILRKRYKPLSRNKFSELYEEAKEREWRQQEIARSFYEAEFPFQPSVKLNSQRTDPNELIDRLVNSRKEIEEHIRKERVKRNELCDPSTGQEFFRPITGRAPSTRHKELPIWDHLYSQSKSNRDSEFQSNFQSQREFNPKSDEIYSKLKYDRYLYIFQNLKPDLNGEISAETIKMHTVDPAIYKVISPLMEELEMVEVTLDFDEFFDSLENLMKALTPEERNVVLSRGKRENSARNTPQKSRSSSVKTIHKFYERSLEFKQKVDRKLEEERKRKELEELNGCTFHPRIIPYKSEFENEESYENFQENFPAISYCYV</sequence>
<comment type="caution">
    <text evidence="2">The sequence shown here is derived from an EMBL/GenBank/DDBJ whole genome shotgun (WGS) entry which is preliminary data.</text>
</comment>
<proteinExistence type="predicted"/>
<keyword evidence="3" id="KW-1185">Reference proteome</keyword>
<organism evidence="2 3">
    <name type="scientific">Blepharisma stoltei</name>
    <dbReference type="NCBI Taxonomy" id="1481888"/>
    <lineage>
        <taxon>Eukaryota</taxon>
        <taxon>Sar</taxon>
        <taxon>Alveolata</taxon>
        <taxon>Ciliophora</taxon>
        <taxon>Postciliodesmatophora</taxon>
        <taxon>Heterotrichea</taxon>
        <taxon>Heterotrichida</taxon>
        <taxon>Blepharismidae</taxon>
        <taxon>Blepharisma</taxon>
    </lineage>
</organism>
<accession>A0AAU9K5H0</accession>
<dbReference type="Proteomes" id="UP001162131">
    <property type="component" value="Unassembled WGS sequence"/>
</dbReference>
<feature type="compositionally biased region" description="Polar residues" evidence="1">
    <location>
        <begin position="529"/>
        <end position="542"/>
    </location>
</feature>
<evidence type="ECO:0000256" key="1">
    <source>
        <dbReference type="SAM" id="MobiDB-lite"/>
    </source>
</evidence>
<feature type="compositionally biased region" description="Basic and acidic residues" evidence="1">
    <location>
        <begin position="178"/>
        <end position="196"/>
    </location>
</feature>
<reference evidence="2" key="1">
    <citation type="submission" date="2021-09" db="EMBL/GenBank/DDBJ databases">
        <authorList>
            <consortium name="AG Swart"/>
            <person name="Singh M."/>
            <person name="Singh A."/>
            <person name="Seah K."/>
            <person name="Emmerich C."/>
        </authorList>
    </citation>
    <scope>NUCLEOTIDE SEQUENCE</scope>
    <source>
        <strain evidence="2">ATCC30299</strain>
    </source>
</reference>
<feature type="region of interest" description="Disordered" evidence="1">
    <location>
        <begin position="169"/>
        <end position="201"/>
    </location>
</feature>
<feature type="region of interest" description="Disordered" evidence="1">
    <location>
        <begin position="520"/>
        <end position="542"/>
    </location>
</feature>
<evidence type="ECO:0000313" key="3">
    <source>
        <dbReference type="Proteomes" id="UP001162131"/>
    </source>
</evidence>